<feature type="region of interest" description="Disordered" evidence="1">
    <location>
        <begin position="1454"/>
        <end position="1482"/>
    </location>
</feature>
<dbReference type="InterPro" id="IPR013087">
    <property type="entry name" value="Znf_C2H2_type"/>
</dbReference>
<feature type="region of interest" description="Disordered" evidence="1">
    <location>
        <begin position="1314"/>
        <end position="1340"/>
    </location>
</feature>
<dbReference type="PANTHER" id="PTHR33845:SF1">
    <property type="entry name" value="C2H2-TYPE DOMAIN-CONTAINING PROTEIN"/>
    <property type="match status" value="1"/>
</dbReference>
<dbReference type="Proteomes" id="UP001152795">
    <property type="component" value="Unassembled WGS sequence"/>
</dbReference>
<dbReference type="PROSITE" id="PS50157">
    <property type="entry name" value="ZINC_FINGER_C2H2_2"/>
    <property type="match status" value="1"/>
</dbReference>
<accession>A0A7D9I9U7</accession>
<feature type="compositionally biased region" description="Polar residues" evidence="1">
    <location>
        <begin position="1467"/>
        <end position="1476"/>
    </location>
</feature>
<sequence length="1619" mass="182978">MGNNISFFFFFKAICRRCREQLKQEVEEQTSYAITPEQKEESSTPSLAQALEIHSVIETVHYDKDQVAKTNESDDSLVDAIEKLTVMDDPTIIMSENGSSSTGSNDTEQHSEANRRRKLNEFLSACGKSQSIGKPKKQWQNMSVRAKKIHVSKAGIAITSALEVITPDDAGNLWQDVQDSHVVDKALGVQSPFDHKYLEALAETYQNATGCNTRKQVLAIMADLVSLKKIQKYIPGLTSHRFEAARRHILQHGRGAPVPLSTEVRVRIDDTHLDHFLSFITSPHVVQDLPFGQRFVKLSDGRILETPNAIRSMIPSRICDQYRQYCNETGLKSFSTSTMRRILTVCPATVRKSLQGLDYFSADGAKAFDDLINVVSNLENFGRDKKWIDQCEKSLKDAKQYIKADYKVHVMESSNIPDHCICHALSDDKEPTKFGTGIECDHKHDYVCLSCEELKTVLGDIKDAIADAEDHLTSVQHDDIRFTFQEAISAINAWKAHQLRSIQQDKARTDILRELGSNEVMITQDWAMKFLPQKYRETQSDWFGKRGISWHISVVVRKTTSGQLLHQVYVHIVANCSQESNAVMAIMEHTLRSMKDENPEITKAYYRQDNAGCYHSAETLTACHLMESITGIKRLSGGKGPCDRKAATIKAHIRRYINEGHDVLTASDLRDAILSSGGVRGVRVALVEGSLNALTELAKDGLTCWKAYNIGEGKFVSWSAFKASQTLASKNSKQVTSDDESDVWSINLCDLMSSNEQYHDLIDNSHTALAKVKIGSDFGLHSDKVKNREQYTCAPLLTIRKQVVTACLEEIVPGQSSTLLKELACDKLGSDKNIDTFLLDAFTEFYNNTSHWSTRRQILSIMVDKVTFEELQKWIPTLTRYRFNIAKHHLLLHGRGAELPHLKNTRVYIQPEKIDHFVTFVKSSHIIQDLPFGEKTLKLSTHREIKIPNVVRNVMPEQCIQQYEGYCKEVSFQPMSRSTLRRVLKVCSASARTSLQGLDYISAMGGQAFDDLENVVDMLGDRYGKDYKIHISSNSEVADHCRTYALSFPNDKNYTTSCDHEHKGKCDRCSIFPETLADICASLEEVNCPLEEKENMEYVTTQAAQHIRSWKAHILRSINQDAARHDILNVLDSHSALIVLDWAMKFIPRKYRESQRDWFAKRGLPWHIAVLTKKNDDGDLQVLTFLDLFKSSSQDSGAVVAIIHDVLSQLSTIAPDVHTVYLRQDNAGCYHSALALLSLPTIERSTGIQIRRNDIEKPEQMKAEIESFEGIPGVKVTVCAPPPGVKGMAGEWDGVSLINNTDEETEDTVSFVAVKARQQPKKSREQNNTDPMEDESNDERVDTYSKLFLCPEQGCIKSFHRYSSLERHLHCDNHTYVLEHETLYDKAMKRYATKLEEGSSKNPIPTESESVELPEPDIGPELQMGWALRTSSKGKRFSDVQKKYLVDVFDAGEQTGRKADPGDVSTAMRSTRNSDGSRLFNKGDFLTPQQIASFFSRLAKKRRENTAGDKDNEERGDGDDNDYEEDDLNKKDFEKRKGQEIEELSASLIDAIGLKHPIMFDRHNICELTSQRKLSKFSVYMLQEICSSFELNITDSTGKRKFKKPYIDLLEKLVQSCGC</sequence>
<organism evidence="2 3">
    <name type="scientific">Paramuricea clavata</name>
    <name type="common">Red gorgonian</name>
    <name type="synonym">Violescent sea-whip</name>
    <dbReference type="NCBI Taxonomy" id="317549"/>
    <lineage>
        <taxon>Eukaryota</taxon>
        <taxon>Metazoa</taxon>
        <taxon>Cnidaria</taxon>
        <taxon>Anthozoa</taxon>
        <taxon>Octocorallia</taxon>
        <taxon>Malacalcyonacea</taxon>
        <taxon>Plexauridae</taxon>
        <taxon>Paramuricea</taxon>
    </lineage>
</organism>
<evidence type="ECO:0000256" key="1">
    <source>
        <dbReference type="SAM" id="MobiDB-lite"/>
    </source>
</evidence>
<feature type="region of interest" description="Disordered" evidence="1">
    <location>
        <begin position="91"/>
        <end position="114"/>
    </location>
</feature>
<feature type="compositionally biased region" description="Basic and acidic residues" evidence="1">
    <location>
        <begin position="1504"/>
        <end position="1515"/>
    </location>
</feature>
<keyword evidence="3" id="KW-1185">Reference proteome</keyword>
<dbReference type="EMBL" id="CACRXK020003996">
    <property type="protein sequence ID" value="CAB4001080.1"/>
    <property type="molecule type" value="Genomic_DNA"/>
</dbReference>
<dbReference type="PANTHER" id="PTHR33845">
    <property type="entry name" value="C2H2-TYPE DOMAIN-CONTAINING PROTEIN"/>
    <property type="match status" value="1"/>
</dbReference>
<comment type="caution">
    <text evidence="2">The sequence shown here is derived from an EMBL/GenBank/DDBJ whole genome shotgun (WGS) entry which is preliminary data.</text>
</comment>
<name>A0A7D9I9U7_PARCT</name>
<protein>
    <submittedName>
        <fullName evidence="2">SURP and G-patch domain-containing 1</fullName>
    </submittedName>
</protein>
<proteinExistence type="predicted"/>
<feature type="compositionally biased region" description="Acidic residues" evidence="1">
    <location>
        <begin position="1516"/>
        <end position="1527"/>
    </location>
</feature>
<evidence type="ECO:0000313" key="3">
    <source>
        <dbReference type="Proteomes" id="UP001152795"/>
    </source>
</evidence>
<gene>
    <name evidence="2" type="ORF">PACLA_8A087937</name>
</gene>
<feature type="region of interest" description="Disordered" evidence="1">
    <location>
        <begin position="1502"/>
        <end position="1534"/>
    </location>
</feature>
<feature type="region of interest" description="Disordered" evidence="1">
    <location>
        <begin position="1396"/>
        <end position="1418"/>
    </location>
</feature>
<dbReference type="PROSITE" id="PS00028">
    <property type="entry name" value="ZINC_FINGER_C2H2_1"/>
    <property type="match status" value="1"/>
</dbReference>
<dbReference type="OrthoDB" id="2431416at2759"/>
<reference evidence="2" key="1">
    <citation type="submission" date="2020-04" db="EMBL/GenBank/DDBJ databases">
        <authorList>
            <person name="Alioto T."/>
            <person name="Alioto T."/>
            <person name="Gomez Garrido J."/>
        </authorList>
    </citation>
    <scope>NUCLEOTIDE SEQUENCE</scope>
    <source>
        <strain evidence="2">A484AB</strain>
    </source>
</reference>
<feature type="compositionally biased region" description="Polar residues" evidence="1">
    <location>
        <begin position="94"/>
        <end position="106"/>
    </location>
</feature>
<evidence type="ECO:0000313" key="2">
    <source>
        <dbReference type="EMBL" id="CAB4001080.1"/>
    </source>
</evidence>